<dbReference type="OrthoDB" id="69313at2"/>
<protein>
    <submittedName>
        <fullName evidence="2">Chromosome partitioning protein</fullName>
    </submittedName>
</protein>
<dbReference type="Pfam" id="PF01656">
    <property type="entry name" value="CbiA"/>
    <property type="match status" value="1"/>
</dbReference>
<dbReference type="SUPFAM" id="SSF52540">
    <property type="entry name" value="P-loop containing nucleoside triphosphate hydrolases"/>
    <property type="match status" value="1"/>
</dbReference>
<dbReference type="PANTHER" id="PTHR13696:SF96">
    <property type="entry name" value="COBQ_COBB_MIND_PARA NUCLEOTIDE BINDING DOMAIN-CONTAINING PROTEIN"/>
    <property type="match status" value="1"/>
</dbReference>
<gene>
    <name evidence="2" type="ORF">FBZ90_107144</name>
</gene>
<evidence type="ECO:0000313" key="3">
    <source>
        <dbReference type="Proteomes" id="UP000315751"/>
    </source>
</evidence>
<feature type="domain" description="CobQ/CobB/MinD/ParA nucleotide binding" evidence="1">
    <location>
        <begin position="4"/>
        <end position="181"/>
    </location>
</feature>
<dbReference type="EMBL" id="VITR01000007">
    <property type="protein sequence ID" value="TWB41772.1"/>
    <property type="molecule type" value="Genomic_DNA"/>
</dbReference>
<dbReference type="PIRSF" id="PIRSF009320">
    <property type="entry name" value="Nuc_binding_HP_1000"/>
    <property type="match status" value="1"/>
</dbReference>
<evidence type="ECO:0000313" key="2">
    <source>
        <dbReference type="EMBL" id="TWB41772.1"/>
    </source>
</evidence>
<organism evidence="2 3">
    <name type="scientific">Nitrospirillum amazonense</name>
    <dbReference type="NCBI Taxonomy" id="28077"/>
    <lineage>
        <taxon>Bacteria</taxon>
        <taxon>Pseudomonadati</taxon>
        <taxon>Pseudomonadota</taxon>
        <taxon>Alphaproteobacteria</taxon>
        <taxon>Rhodospirillales</taxon>
        <taxon>Azospirillaceae</taxon>
        <taxon>Nitrospirillum</taxon>
    </lineage>
</organism>
<dbReference type="InterPro" id="IPR002586">
    <property type="entry name" value="CobQ/CobB/MinD/ParA_Nub-bd_dom"/>
</dbReference>
<comment type="caution">
    <text evidence="2">The sequence shown here is derived from an EMBL/GenBank/DDBJ whole genome shotgun (WGS) entry which is preliminary data.</text>
</comment>
<dbReference type="InterPro" id="IPR027417">
    <property type="entry name" value="P-loop_NTPase"/>
</dbReference>
<sequence length="209" mass="22463">MLSILVANIKGGVGKTTVATHLAAAFAGEGRQTVLADVDRQKSSLGWLARRPVTAPVIAALDWTKEIGSVPKGADVLVIDAPAALKAKEVEQLVAEADVVVLPLLPGAFDEQATERFLKKLDELKPIRKSRKAVAVVGNRVRARTRAADRLDTFLGTVGHRVVTRLRDSQAYPDAAAAGLTLFDQKAKRLADLRQDWAPLMTFIVDPNG</sequence>
<dbReference type="Proteomes" id="UP000315751">
    <property type="component" value="Unassembled WGS sequence"/>
</dbReference>
<name>A0A560H619_9PROT</name>
<reference evidence="2 3" key="1">
    <citation type="submission" date="2019-06" db="EMBL/GenBank/DDBJ databases">
        <title>Genomic Encyclopedia of Type Strains, Phase IV (KMG-V): Genome sequencing to study the core and pangenomes of soil and plant-associated prokaryotes.</title>
        <authorList>
            <person name="Whitman W."/>
        </authorList>
    </citation>
    <scope>NUCLEOTIDE SEQUENCE [LARGE SCALE GENOMIC DNA]</scope>
    <source>
        <strain evidence="2 3">BR 11622</strain>
    </source>
</reference>
<dbReference type="AlphaFoldDB" id="A0A560H619"/>
<proteinExistence type="predicted"/>
<keyword evidence="3" id="KW-1185">Reference proteome</keyword>
<dbReference type="CDD" id="cd02042">
    <property type="entry name" value="ParAB_family"/>
    <property type="match status" value="1"/>
</dbReference>
<dbReference type="RefSeq" id="WP_145732831.1">
    <property type="nucleotide sequence ID" value="NZ_VITR01000007.1"/>
</dbReference>
<dbReference type="PANTHER" id="PTHR13696">
    <property type="entry name" value="P-LOOP CONTAINING NUCLEOSIDE TRIPHOSPHATE HYDROLASE"/>
    <property type="match status" value="1"/>
</dbReference>
<dbReference type="InterPro" id="IPR050678">
    <property type="entry name" value="DNA_Partitioning_ATPase"/>
</dbReference>
<evidence type="ECO:0000259" key="1">
    <source>
        <dbReference type="Pfam" id="PF01656"/>
    </source>
</evidence>
<accession>A0A560H619</accession>
<dbReference type="Gene3D" id="3.40.50.300">
    <property type="entry name" value="P-loop containing nucleotide triphosphate hydrolases"/>
    <property type="match status" value="1"/>
</dbReference>